<accession>A0A1H1W9W1</accession>
<proteinExistence type="predicted"/>
<dbReference type="Proteomes" id="UP000198983">
    <property type="component" value="Chromosome I"/>
</dbReference>
<dbReference type="STRING" id="117157.SAMN04489717_4420"/>
<evidence type="ECO:0008006" key="4">
    <source>
        <dbReference type="Google" id="ProtNLM"/>
    </source>
</evidence>
<sequence length="314" mass="33239">MAVDSVGGMSSPTSAPAGTSATVDVDRARAFVGSEGRILERRLAQVHLDADRSAVPAVLAALRAHRNPDGGFGHALEPDARTPDSQPLFVDFALDVLDDLAAATGDPGPARELLAGTGDYLATVATDGGGVPIVLPTIASHARAEHWGTGEFPAGLNPTAALAGRFRALGIDHPWVEEAAAFCWRQLESPDAVTDAHTALCVLRFLETDPDRGRAERAYDALGARLGELALFQLWPGSGYGLTPLQFAPRPDSPRRRFFPDDAVEAHLDALAAAQQADGGWPISWEPPGEAATREWRGIVTLGALRVLRAYHRG</sequence>
<keyword evidence="3" id="KW-1185">Reference proteome</keyword>
<name>A0A1H1W9W1_9ACTN</name>
<reference evidence="2 3" key="1">
    <citation type="submission" date="2016-10" db="EMBL/GenBank/DDBJ databases">
        <authorList>
            <person name="de Groot N.N."/>
        </authorList>
    </citation>
    <scope>NUCLEOTIDE SEQUENCE [LARGE SCALE GENOMIC DNA]</scope>
    <source>
        <strain evidence="2 3">DSM 22024</strain>
    </source>
</reference>
<dbReference type="SUPFAM" id="SSF48239">
    <property type="entry name" value="Terpenoid cyclases/Protein prenyltransferases"/>
    <property type="match status" value="1"/>
</dbReference>
<gene>
    <name evidence="2" type="ORF">SAMN04489717_4420</name>
</gene>
<evidence type="ECO:0000256" key="1">
    <source>
        <dbReference type="SAM" id="MobiDB-lite"/>
    </source>
</evidence>
<feature type="region of interest" description="Disordered" evidence="1">
    <location>
        <begin position="1"/>
        <end position="21"/>
    </location>
</feature>
<evidence type="ECO:0000313" key="2">
    <source>
        <dbReference type="EMBL" id="SDS93883.1"/>
    </source>
</evidence>
<dbReference type="InterPro" id="IPR008930">
    <property type="entry name" value="Terpenoid_cyclase/PrenylTrfase"/>
</dbReference>
<evidence type="ECO:0000313" key="3">
    <source>
        <dbReference type="Proteomes" id="UP000198983"/>
    </source>
</evidence>
<organism evidence="2 3">
    <name type="scientific">Actinopolymorpha singaporensis</name>
    <dbReference type="NCBI Taxonomy" id="117157"/>
    <lineage>
        <taxon>Bacteria</taxon>
        <taxon>Bacillati</taxon>
        <taxon>Actinomycetota</taxon>
        <taxon>Actinomycetes</taxon>
        <taxon>Propionibacteriales</taxon>
        <taxon>Actinopolymorphaceae</taxon>
        <taxon>Actinopolymorpha</taxon>
    </lineage>
</organism>
<dbReference type="EMBL" id="LT629732">
    <property type="protein sequence ID" value="SDS93883.1"/>
    <property type="molecule type" value="Genomic_DNA"/>
</dbReference>
<feature type="compositionally biased region" description="Low complexity" evidence="1">
    <location>
        <begin position="10"/>
        <end position="21"/>
    </location>
</feature>
<dbReference type="AlphaFoldDB" id="A0A1H1W9W1"/>
<protein>
    <recommendedName>
        <fullName evidence="4">Prenyltransferase and squalene oxidase repeat-containing protein</fullName>
    </recommendedName>
</protein>